<evidence type="ECO:0000313" key="2">
    <source>
        <dbReference type="Proteomes" id="UP000292347"/>
    </source>
</evidence>
<proteinExistence type="predicted"/>
<sequence>MSNEALISGLSSELAPVRRRSMVREGALVLALCAVELALFLSLGVMRPDMNHVAGSPYLMWRVGSLGLLAVFACVLAVRSFSPTARPRQGLMLACAVAVLAIAASAFVAPEGVSDRALLDRIDPASGVKCATSIFVLSLPIAALLGALMRRAAPTQPRLSALASGIAAGACGAFVFAFCCPFNDPLYVVVWYSVGCAAVAGAARWRLPRRFRL</sequence>
<dbReference type="RefSeq" id="WP_129341672.1">
    <property type="nucleotide sequence ID" value="NZ_JACIDD010000002.1"/>
</dbReference>
<dbReference type="OrthoDB" id="7256301at2"/>
<evidence type="ECO:0000313" key="1">
    <source>
        <dbReference type="EMBL" id="RXZ31427.1"/>
    </source>
</evidence>
<comment type="caution">
    <text evidence="1">The sequence shown here is derived from an EMBL/GenBank/DDBJ whole genome shotgun (WGS) entry which is preliminary data.</text>
</comment>
<keyword evidence="2" id="KW-1185">Reference proteome</keyword>
<accession>A0A4Q2ISH2</accession>
<name>A0A4Q2ISH2_9SPHN</name>
<protein>
    <submittedName>
        <fullName evidence="1">DUF1109 domain-containing protein</fullName>
    </submittedName>
</protein>
<reference evidence="1 2" key="1">
    <citation type="submission" date="2019-01" db="EMBL/GenBank/DDBJ databases">
        <title>Sphingomonas mucosissima sp. nov. and Sphingomonas desiccabilis sp. nov., from biological soil crusts in the Colorado Plateau, USA.</title>
        <authorList>
            <person name="Zhu D."/>
        </authorList>
    </citation>
    <scope>NUCLEOTIDE SEQUENCE [LARGE SCALE GENOMIC DNA]</scope>
    <source>
        <strain evidence="1 2">CP1D</strain>
    </source>
</reference>
<organism evidence="1 2">
    <name type="scientific">Sphingomonas desiccabilis</name>
    <dbReference type="NCBI Taxonomy" id="429134"/>
    <lineage>
        <taxon>Bacteria</taxon>
        <taxon>Pseudomonadati</taxon>
        <taxon>Pseudomonadota</taxon>
        <taxon>Alphaproteobacteria</taxon>
        <taxon>Sphingomonadales</taxon>
        <taxon>Sphingomonadaceae</taxon>
        <taxon>Sphingomonas</taxon>
    </lineage>
</organism>
<dbReference type="AlphaFoldDB" id="A0A4Q2ISH2"/>
<dbReference type="EMBL" id="SDPT01000002">
    <property type="protein sequence ID" value="RXZ31427.1"/>
    <property type="molecule type" value="Genomic_DNA"/>
</dbReference>
<dbReference type="Proteomes" id="UP000292347">
    <property type="component" value="Unassembled WGS sequence"/>
</dbReference>
<dbReference type="InterPro" id="IPR009495">
    <property type="entry name" value="NrsF"/>
</dbReference>
<gene>
    <name evidence="1" type="ORF">EO081_09240</name>
</gene>
<dbReference type="Pfam" id="PF06532">
    <property type="entry name" value="NrsF"/>
    <property type="match status" value="1"/>
</dbReference>